<name>Q609Z0_METCA</name>
<organism evidence="1 2">
    <name type="scientific">Methylococcus capsulatus (strain ATCC 33009 / NCIMB 11132 / Bath)</name>
    <dbReference type="NCBI Taxonomy" id="243233"/>
    <lineage>
        <taxon>Bacteria</taxon>
        <taxon>Pseudomonadati</taxon>
        <taxon>Pseudomonadota</taxon>
        <taxon>Gammaproteobacteria</taxon>
        <taxon>Methylococcales</taxon>
        <taxon>Methylococcaceae</taxon>
        <taxon>Methylococcus</taxon>
    </lineage>
</organism>
<reference evidence="1 2" key="1">
    <citation type="journal article" date="2004" name="PLoS Biol.">
        <title>Genomic insights into methanotrophy: the complete genome sequence of Methylococcus capsulatus (Bath).</title>
        <authorList>
            <person name="Ward N.L."/>
            <person name="Larsen O."/>
            <person name="Sakwa J."/>
            <person name="Bruseth L."/>
            <person name="Khouri H.M."/>
            <person name="Durkin A.S."/>
            <person name="Dimitrov G."/>
            <person name="Jiang L."/>
            <person name="Scanlan D."/>
            <person name="Kang K.H."/>
            <person name="Lewis M.R."/>
            <person name="Nelson K.E."/>
            <person name="Methe B.A."/>
            <person name="Wu M."/>
            <person name="Heidelberg J.F."/>
            <person name="Paulsen I.T."/>
            <person name="Fouts D.E."/>
            <person name="Ravel J."/>
            <person name="Tettelin H."/>
            <person name="Ren Q."/>
            <person name="Read T.D."/>
            <person name="DeBoy R.T."/>
            <person name="Seshadri R."/>
            <person name="Salzberg S.L."/>
            <person name="Jensen H.B."/>
            <person name="Birkeland N.K."/>
            <person name="Nelson W.C."/>
            <person name="Dodson R.J."/>
            <person name="Grindhaug S.H."/>
            <person name="Holt I.E."/>
            <person name="Eidhammer I."/>
            <person name="Jonasen I."/>
            <person name="Vanaken S."/>
            <person name="Utterback T.R."/>
            <person name="Feldblyum T.V."/>
            <person name="Fraser C.M."/>
            <person name="Lillehaug J.R."/>
            <person name="Eisen J.A."/>
        </authorList>
    </citation>
    <scope>NUCLEOTIDE SEQUENCE [LARGE SCALE GENOMIC DNA]</scope>
    <source>
        <strain evidence="2">ATCC 33009 / NCIMB 11132 / Bath</strain>
    </source>
</reference>
<evidence type="ECO:0000313" key="2">
    <source>
        <dbReference type="Proteomes" id="UP000006821"/>
    </source>
</evidence>
<dbReference type="EMBL" id="AE017282">
    <property type="protein sequence ID" value="AAU92646.1"/>
    <property type="molecule type" value="Genomic_DNA"/>
</dbReference>
<gene>
    <name evidence="1" type="ordered locus">MCA1084</name>
</gene>
<dbReference type="Proteomes" id="UP000006821">
    <property type="component" value="Chromosome"/>
</dbReference>
<dbReference type="AlphaFoldDB" id="Q609Z0"/>
<protein>
    <submittedName>
        <fullName evidence="1">Uncharacterized protein</fullName>
    </submittedName>
</protein>
<evidence type="ECO:0000313" key="1">
    <source>
        <dbReference type="EMBL" id="AAU92646.1"/>
    </source>
</evidence>
<dbReference type="eggNOG" id="ENOG502ZBER">
    <property type="taxonomic scope" value="Bacteria"/>
</dbReference>
<dbReference type="STRING" id="243233.MCA1084"/>
<accession>Q609Z0</accession>
<proteinExistence type="predicted"/>
<sequence>MRKGKRELVGYPQDMCDPFKLSGCCDGFMTPQRDLSIPCLTGKTTRTTVRLGLYFVPFFFSAMSEIEPPRYVLVKMSFGAMKTSLSSLRCAGLVGLAAANLSGCLAPTALDHAVLAYNEAATDIIDKQILLNIARAARHQPIHFTALSSIAATYNVTFNAGATPALTGNSGGLMMPVFGGSVAENPTVSIVPVEGEAFTKRMLAPLQENKLTLLLRQGMDVDMALRLMAQEFRTFREGEEVAYTNKPSDRTGYSFFRRLVLHLSSIQDRNRLYVEPMFFTQSWTLPASAITPEGFAALEQGYEIRFEPATNSYLLSKKVTGRLMITNYDPDNLPEAERIRLNREAENSPPNEIAVDIRKDYPGGEFPIHGTFRLRSFQGILDFIGRSITEEPEYDIPPDPRTPPVRENPASTVDIVETDSRPSDAGLAVEFAGRYYSLRPETGHQWNLEAFRLLYQLYQMTVTDLPTFGTPSITIAK</sequence>
<dbReference type="KEGG" id="mca:MCA1084"/>
<dbReference type="HOGENOM" id="CLU_682976_0_0_6"/>